<dbReference type="OrthoDB" id="1901658at2759"/>
<dbReference type="Pfam" id="PF12937">
    <property type="entry name" value="F-box-like"/>
    <property type="match status" value="1"/>
</dbReference>
<comment type="caution">
    <text evidence="3">The sequence shown here is derived from an EMBL/GenBank/DDBJ whole genome shotgun (WGS) entry which is preliminary data.</text>
</comment>
<dbReference type="InterPro" id="IPR044260">
    <property type="entry name" value="SKIP8-like"/>
</dbReference>
<dbReference type="CDD" id="cd22117">
    <property type="entry name" value="F-box_FBXL4"/>
    <property type="match status" value="1"/>
</dbReference>
<dbReference type="PANTHER" id="PTHR47124:SF1">
    <property type="entry name" value="F-BOX PROTEIN SKIP8"/>
    <property type="match status" value="1"/>
</dbReference>
<dbReference type="Gene3D" id="3.10.450.50">
    <property type="match status" value="2"/>
</dbReference>
<name>A0A843WJ79_COLES</name>
<dbReference type="InterPro" id="IPR032710">
    <property type="entry name" value="NTF2-like_dom_sf"/>
</dbReference>
<dbReference type="Pfam" id="PF13474">
    <property type="entry name" value="SnoaL_3"/>
    <property type="match status" value="2"/>
</dbReference>
<proteinExistence type="predicted"/>
<dbReference type="Gene3D" id="1.20.1280.50">
    <property type="match status" value="1"/>
</dbReference>
<protein>
    <recommendedName>
        <fullName evidence="5">F-box domain-containing protein</fullName>
    </recommendedName>
</protein>
<evidence type="ECO:0000313" key="3">
    <source>
        <dbReference type="EMBL" id="MQM05611.1"/>
    </source>
</evidence>
<dbReference type="InterPro" id="IPR001810">
    <property type="entry name" value="F-box_dom"/>
</dbReference>
<feature type="domain" description="SnoaL-like" evidence="2">
    <location>
        <begin position="263"/>
        <end position="340"/>
    </location>
</feature>
<sequence length="352" mass="38787">MWKGMAAESGKSSKKPFECGCSNGGGFGGEGSDSCGNHANGDVVMFDKGTPAAPEVERQVGASMMEQLVPEIKTHALSYLDYLSLCRLSMTNSSMRRAANDDNAWKALYHKDFTVEQDTVIPAQGWKAYYAATKAVIDVNAEFYNIIRERSLPAMSRLWLHADYVKCVHGSGELFAGNAMVRRGLLIRPRCSMKRTIGFQSNGGALQYIRAWCSNARVLGMLIAQCSVLLGALCCSAGGFSPATVVILRKHSTIGSIALQTEMYTAVMNSWALVFNWVHDGQGVDFEIRDVRARVLSDMAWVTMKAYLDMMDSGPFNVTNVYEFHDGRWYMVHHHSSVMPVDGDDGHHNILG</sequence>
<dbReference type="PANTHER" id="PTHR47124">
    <property type="entry name" value="F-BOX PROTEIN SKIP8"/>
    <property type="match status" value="1"/>
</dbReference>
<evidence type="ECO:0000259" key="1">
    <source>
        <dbReference type="Pfam" id="PF12937"/>
    </source>
</evidence>
<dbReference type="InterPro" id="IPR037401">
    <property type="entry name" value="SnoaL-like"/>
</dbReference>
<feature type="domain" description="SnoaL-like" evidence="2">
    <location>
        <begin position="136"/>
        <end position="184"/>
    </location>
</feature>
<dbReference type="Proteomes" id="UP000652761">
    <property type="component" value="Unassembled WGS sequence"/>
</dbReference>
<dbReference type="SUPFAM" id="SSF81383">
    <property type="entry name" value="F-box domain"/>
    <property type="match status" value="1"/>
</dbReference>
<accession>A0A843WJ79</accession>
<evidence type="ECO:0000259" key="2">
    <source>
        <dbReference type="Pfam" id="PF13474"/>
    </source>
</evidence>
<evidence type="ECO:0008006" key="5">
    <source>
        <dbReference type="Google" id="ProtNLM"/>
    </source>
</evidence>
<dbReference type="InterPro" id="IPR036047">
    <property type="entry name" value="F-box-like_dom_sf"/>
</dbReference>
<keyword evidence="4" id="KW-1185">Reference proteome</keyword>
<dbReference type="SUPFAM" id="SSF54427">
    <property type="entry name" value="NTF2-like"/>
    <property type="match status" value="1"/>
</dbReference>
<reference evidence="3" key="1">
    <citation type="submission" date="2017-07" db="EMBL/GenBank/DDBJ databases">
        <title>Taro Niue Genome Assembly and Annotation.</title>
        <authorList>
            <person name="Atibalentja N."/>
            <person name="Keating K."/>
            <person name="Fields C.J."/>
        </authorList>
    </citation>
    <scope>NUCLEOTIDE SEQUENCE</scope>
    <source>
        <strain evidence="3">Niue_2</strain>
        <tissue evidence="3">Leaf</tissue>
    </source>
</reference>
<evidence type="ECO:0000313" key="4">
    <source>
        <dbReference type="Proteomes" id="UP000652761"/>
    </source>
</evidence>
<gene>
    <name evidence="3" type="ORF">Taro_038424</name>
</gene>
<feature type="domain" description="F-box" evidence="1">
    <location>
        <begin position="70"/>
        <end position="110"/>
    </location>
</feature>
<dbReference type="EMBL" id="NMUH01003445">
    <property type="protein sequence ID" value="MQM05611.1"/>
    <property type="molecule type" value="Genomic_DNA"/>
</dbReference>
<dbReference type="AlphaFoldDB" id="A0A843WJ79"/>
<organism evidence="3 4">
    <name type="scientific">Colocasia esculenta</name>
    <name type="common">Wild taro</name>
    <name type="synonym">Arum esculentum</name>
    <dbReference type="NCBI Taxonomy" id="4460"/>
    <lineage>
        <taxon>Eukaryota</taxon>
        <taxon>Viridiplantae</taxon>
        <taxon>Streptophyta</taxon>
        <taxon>Embryophyta</taxon>
        <taxon>Tracheophyta</taxon>
        <taxon>Spermatophyta</taxon>
        <taxon>Magnoliopsida</taxon>
        <taxon>Liliopsida</taxon>
        <taxon>Araceae</taxon>
        <taxon>Aroideae</taxon>
        <taxon>Colocasieae</taxon>
        <taxon>Colocasia</taxon>
    </lineage>
</organism>